<gene>
    <name evidence="1" type="ORF">LEMA_uP007600.1</name>
</gene>
<dbReference type="HOGENOM" id="CLU_2705280_0_0_1"/>
<dbReference type="AlphaFoldDB" id="E5AFI4"/>
<dbReference type="EMBL" id="FP929139">
    <property type="protein sequence ID" value="CBY01973.1"/>
    <property type="molecule type" value="Genomic_DNA"/>
</dbReference>
<dbReference type="InParanoid" id="E5AFI4"/>
<protein>
    <submittedName>
        <fullName evidence="1">Predicted protein</fullName>
    </submittedName>
</protein>
<organism evidence="1 2">
    <name type="scientific">Leptosphaeria maculans (strain JN3 / isolate v23.1.3 / race Av1-4-5-6-7-8)</name>
    <name type="common">Blackleg fungus</name>
    <name type="synonym">Phoma lingam</name>
    <dbReference type="NCBI Taxonomy" id="985895"/>
    <lineage>
        <taxon>Eukaryota</taxon>
        <taxon>Fungi</taxon>
        <taxon>Dikarya</taxon>
        <taxon>Ascomycota</taxon>
        <taxon>Pezizomycotina</taxon>
        <taxon>Dothideomycetes</taxon>
        <taxon>Pleosporomycetidae</taxon>
        <taxon>Pleosporales</taxon>
        <taxon>Pleosporineae</taxon>
        <taxon>Leptosphaeriaceae</taxon>
        <taxon>Plenodomus</taxon>
        <taxon>Plenodomus lingam/Leptosphaeria maculans species complex</taxon>
    </lineage>
</organism>
<name>E5AFI4_LEPMJ</name>
<proteinExistence type="predicted"/>
<dbReference type="Proteomes" id="UP000002668">
    <property type="component" value="Genome"/>
</dbReference>
<sequence length="73" mass="8101">MKMKTAIRQDQWLSLKQGGSSKQAVDIVAGLPLSVIVRADTAAWYSNRELHVMRAYETGKFLSRVYGDDGATI</sequence>
<evidence type="ECO:0000313" key="2">
    <source>
        <dbReference type="Proteomes" id="UP000002668"/>
    </source>
</evidence>
<dbReference type="VEuPathDB" id="FungiDB:LEMA_uP007600.1"/>
<keyword evidence="2" id="KW-1185">Reference proteome</keyword>
<accession>E5AFI4</accession>
<reference evidence="2" key="1">
    <citation type="journal article" date="2011" name="Nat. Commun.">
        <title>Effector diversification within compartments of the Leptosphaeria maculans genome affected by Repeat-Induced Point mutations.</title>
        <authorList>
            <person name="Rouxel T."/>
            <person name="Grandaubert J."/>
            <person name="Hane J.K."/>
            <person name="Hoede C."/>
            <person name="van de Wouw A.P."/>
            <person name="Couloux A."/>
            <person name="Dominguez V."/>
            <person name="Anthouard V."/>
            <person name="Bally P."/>
            <person name="Bourras S."/>
            <person name="Cozijnsen A.J."/>
            <person name="Ciuffetti L.M."/>
            <person name="Degrave A."/>
            <person name="Dilmaghani A."/>
            <person name="Duret L."/>
            <person name="Fudal I."/>
            <person name="Goodwin S.B."/>
            <person name="Gout L."/>
            <person name="Glaser N."/>
            <person name="Linglin J."/>
            <person name="Kema G.H.J."/>
            <person name="Lapalu N."/>
            <person name="Lawrence C.B."/>
            <person name="May K."/>
            <person name="Meyer M."/>
            <person name="Ollivier B."/>
            <person name="Poulain J."/>
            <person name="Schoch C.L."/>
            <person name="Simon A."/>
            <person name="Spatafora J.W."/>
            <person name="Stachowiak A."/>
            <person name="Turgeon B.G."/>
            <person name="Tyler B.M."/>
            <person name="Vincent D."/>
            <person name="Weissenbach J."/>
            <person name="Amselem J."/>
            <person name="Quesneville H."/>
            <person name="Oliver R.P."/>
            <person name="Wincker P."/>
            <person name="Balesdent M.-H."/>
            <person name="Howlett B.J."/>
        </authorList>
    </citation>
    <scope>NUCLEOTIDE SEQUENCE [LARGE SCALE GENOMIC DNA]</scope>
    <source>
        <strain evidence="2">JN3 / isolate v23.1.3 / race Av1-4-5-6-7-8</strain>
    </source>
</reference>
<evidence type="ECO:0000313" key="1">
    <source>
        <dbReference type="EMBL" id="CBY01973.1"/>
    </source>
</evidence>